<evidence type="ECO:0000256" key="1">
    <source>
        <dbReference type="ARBA" id="ARBA00006056"/>
    </source>
</evidence>
<proteinExistence type="inferred from homology"/>
<dbReference type="Gene3D" id="1.10.1530.10">
    <property type="match status" value="1"/>
</dbReference>
<dbReference type="GO" id="GO:0016491">
    <property type="term" value="F:oxidoreductase activity"/>
    <property type="evidence" value="ECO:0007669"/>
    <property type="project" value="UniProtKB-KW"/>
</dbReference>
<name>F5XE05_MICPN</name>
<dbReference type="eggNOG" id="COG2055">
    <property type="taxonomic scope" value="Bacteria"/>
</dbReference>
<protein>
    <submittedName>
        <fullName evidence="3">Oxidoreductase</fullName>
    </submittedName>
</protein>
<evidence type="ECO:0000313" key="4">
    <source>
        <dbReference type="Proteomes" id="UP000007947"/>
    </source>
</evidence>
<dbReference type="PANTHER" id="PTHR11091">
    <property type="entry name" value="OXIDOREDUCTASE-RELATED"/>
    <property type="match status" value="1"/>
</dbReference>
<dbReference type="Pfam" id="PF02615">
    <property type="entry name" value="Ldh_2"/>
    <property type="match status" value="1"/>
</dbReference>
<dbReference type="Proteomes" id="UP000007947">
    <property type="component" value="Chromosome"/>
</dbReference>
<accession>F5XE05</accession>
<dbReference type="EMBL" id="AP012204">
    <property type="protein sequence ID" value="BAK35178.1"/>
    <property type="molecule type" value="Genomic_DNA"/>
</dbReference>
<dbReference type="PANTHER" id="PTHR11091:SF0">
    <property type="entry name" value="MALATE DEHYDROGENASE"/>
    <property type="match status" value="1"/>
</dbReference>
<organism evidence="3 4">
    <name type="scientific">Microlunatus phosphovorus (strain ATCC 700054 / DSM 10555 / JCM 9379 / NBRC 101784 / NCIMB 13414 / VKM Ac-1990 / NM-1)</name>
    <dbReference type="NCBI Taxonomy" id="1032480"/>
    <lineage>
        <taxon>Bacteria</taxon>
        <taxon>Bacillati</taxon>
        <taxon>Actinomycetota</taxon>
        <taxon>Actinomycetes</taxon>
        <taxon>Propionibacteriales</taxon>
        <taxon>Propionibacteriaceae</taxon>
        <taxon>Microlunatus</taxon>
    </lineage>
</organism>
<comment type="similarity">
    <text evidence="1">Belongs to the LDH2/MDH2 oxidoreductase family.</text>
</comment>
<keyword evidence="4" id="KW-1185">Reference proteome</keyword>
<sequence length="338" mass="33529">MASYPGADVRDAVAATLADHGMPKGAAKTTADALVLAEVWGVGSHGLIRLPHYLRRLAASGYNPAAMLRTVSDLGALVVLDGDGGLGHWQLRHAAELGVDRARQHGVSAVAVGDSGHCGALGLFTVPALDAGMAALVVSNGPAIMPAWGGATPLLSTSPLAFGLAGDPPVIVDMASTAVARGKIAAAAAAGSTVPDGWALDCDGAPTTDAQAALMGMLAPLGGAKGFALAMAVESLTGVLIGPRLSGDVADMFAIADDTRRQGLSHLIVTLNAEALDHAGDEAAAGRRAADLAGRVAGSGGRLPGARRAEHLQLVGDEQISVSDDLAVVLGLGAAAPA</sequence>
<keyword evidence="2" id="KW-0560">Oxidoreductase</keyword>
<reference evidence="3 4" key="1">
    <citation type="submission" date="2011-05" db="EMBL/GenBank/DDBJ databases">
        <title>Whole genome sequence of Microlunatus phosphovorus NM-1.</title>
        <authorList>
            <person name="Hosoyama A."/>
            <person name="Sasaki K."/>
            <person name="Harada T."/>
            <person name="Igarashi R."/>
            <person name="Kawakoshi A."/>
            <person name="Sasagawa M."/>
            <person name="Fukada J."/>
            <person name="Nakamura S."/>
            <person name="Katano Y."/>
            <person name="Hanada S."/>
            <person name="Kamagata Y."/>
            <person name="Nakamura N."/>
            <person name="Yamazaki S."/>
            <person name="Fujita N."/>
        </authorList>
    </citation>
    <scope>NUCLEOTIDE SEQUENCE [LARGE SCALE GENOMIC DNA]</scope>
    <source>
        <strain evidence="4">ATCC 700054 / DSM 10555 / JCM 9379 / NBRC 101784 / NCIMB 13414 / VKM Ac-1990 / NM-1</strain>
    </source>
</reference>
<evidence type="ECO:0000256" key="2">
    <source>
        <dbReference type="ARBA" id="ARBA00023002"/>
    </source>
</evidence>
<dbReference type="AlphaFoldDB" id="F5XE05"/>
<evidence type="ECO:0000313" key="3">
    <source>
        <dbReference type="EMBL" id="BAK35178.1"/>
    </source>
</evidence>
<dbReference type="InterPro" id="IPR043143">
    <property type="entry name" value="Mal/L-sulf/L-lact_DH-like_NADP"/>
</dbReference>
<dbReference type="Gene3D" id="3.30.1370.60">
    <property type="entry name" value="Hypothetical oxidoreductase yiak, domain 2"/>
    <property type="match status" value="1"/>
</dbReference>
<gene>
    <name evidence="3" type="ordered locus">MLP_21640</name>
</gene>
<dbReference type="InterPro" id="IPR036111">
    <property type="entry name" value="Mal/L-sulfo/L-lacto_DH-like_sf"/>
</dbReference>
<dbReference type="SUPFAM" id="SSF89733">
    <property type="entry name" value="L-sulfolactate dehydrogenase-like"/>
    <property type="match status" value="1"/>
</dbReference>
<dbReference type="InterPro" id="IPR043144">
    <property type="entry name" value="Mal/L-sulf/L-lact_DH-like_ah"/>
</dbReference>
<dbReference type="KEGG" id="mph:MLP_21640"/>
<dbReference type="HOGENOM" id="CLU_040452_0_0_11"/>
<dbReference type="RefSeq" id="WP_013863050.1">
    <property type="nucleotide sequence ID" value="NC_015635.1"/>
</dbReference>
<dbReference type="STRING" id="1032480.MLP_21640"/>
<dbReference type="OrthoDB" id="924592at2"/>
<dbReference type="InterPro" id="IPR003767">
    <property type="entry name" value="Malate/L-lactate_DH-like"/>
</dbReference>